<keyword evidence="1" id="KW-0175">Coiled coil</keyword>
<evidence type="ECO:0000313" key="3">
    <source>
        <dbReference type="EMBL" id="CAF4470816.1"/>
    </source>
</evidence>
<reference evidence="3" key="1">
    <citation type="submission" date="2021-02" db="EMBL/GenBank/DDBJ databases">
        <authorList>
            <person name="Nowell W R."/>
        </authorList>
    </citation>
    <scope>NUCLEOTIDE SEQUENCE</scope>
</reference>
<proteinExistence type="predicted"/>
<dbReference type="AlphaFoldDB" id="A0A8S2X0Z1"/>
<protein>
    <submittedName>
        <fullName evidence="3">Uncharacterized protein</fullName>
    </submittedName>
</protein>
<evidence type="ECO:0000313" key="4">
    <source>
        <dbReference type="Proteomes" id="UP000682733"/>
    </source>
</evidence>
<dbReference type="EMBL" id="CAJOBA010087744">
    <property type="protein sequence ID" value="CAF4470816.1"/>
    <property type="molecule type" value="Genomic_DNA"/>
</dbReference>
<evidence type="ECO:0000313" key="2">
    <source>
        <dbReference type="EMBL" id="CAF1637721.1"/>
    </source>
</evidence>
<comment type="caution">
    <text evidence="3">The sequence shown here is derived from an EMBL/GenBank/DDBJ whole genome shotgun (WGS) entry which is preliminary data.</text>
</comment>
<gene>
    <name evidence="2" type="ORF">OVA965_LOCUS44103</name>
    <name evidence="3" type="ORF">TMI583_LOCUS46688</name>
</gene>
<feature type="coiled-coil region" evidence="1">
    <location>
        <begin position="29"/>
        <end position="56"/>
    </location>
</feature>
<evidence type="ECO:0000256" key="1">
    <source>
        <dbReference type="SAM" id="Coils"/>
    </source>
</evidence>
<dbReference type="EMBL" id="CAJNOK010061260">
    <property type="protein sequence ID" value="CAF1637721.1"/>
    <property type="molecule type" value="Genomic_DNA"/>
</dbReference>
<accession>A0A8S2X0Z1</accession>
<feature type="non-terminal residue" evidence="3">
    <location>
        <position position="1"/>
    </location>
</feature>
<feature type="non-terminal residue" evidence="3">
    <location>
        <position position="56"/>
    </location>
</feature>
<dbReference type="Proteomes" id="UP000682733">
    <property type="component" value="Unassembled WGS sequence"/>
</dbReference>
<dbReference type="Proteomes" id="UP000677228">
    <property type="component" value="Unassembled WGS sequence"/>
</dbReference>
<name>A0A8S2X0Z1_9BILA</name>
<sequence length="56" mass="6431">LATKLMKVIDDKKKSEGGIGGSSRKIGRDSEIENQLTEYRNKISELREQNKLLKQR</sequence>
<organism evidence="3 4">
    <name type="scientific">Didymodactylos carnosus</name>
    <dbReference type="NCBI Taxonomy" id="1234261"/>
    <lineage>
        <taxon>Eukaryota</taxon>
        <taxon>Metazoa</taxon>
        <taxon>Spiralia</taxon>
        <taxon>Gnathifera</taxon>
        <taxon>Rotifera</taxon>
        <taxon>Eurotatoria</taxon>
        <taxon>Bdelloidea</taxon>
        <taxon>Philodinida</taxon>
        <taxon>Philodinidae</taxon>
        <taxon>Didymodactylos</taxon>
    </lineage>
</organism>